<evidence type="ECO:0000313" key="5">
    <source>
        <dbReference type="EMBL" id="SOC11741.1"/>
    </source>
</evidence>
<accession>A0A285STZ0</accession>
<dbReference type="PANTHER" id="PTHR33392">
    <property type="entry name" value="POLYISOPRENYL-TEICHOIC ACID--PEPTIDOGLYCAN TEICHOIC ACID TRANSFERASE TAGU"/>
    <property type="match status" value="1"/>
</dbReference>
<reference evidence="5 6" key="1">
    <citation type="submission" date="2017-08" db="EMBL/GenBank/DDBJ databases">
        <authorList>
            <person name="de Groot N.N."/>
        </authorList>
    </citation>
    <scope>NUCLEOTIDE SEQUENCE [LARGE SCALE GENOMIC DNA]</scope>
    <source>
        <strain evidence="5 6">DSM 9787</strain>
    </source>
</reference>
<keyword evidence="3" id="KW-0472">Membrane</keyword>
<feature type="compositionally biased region" description="Acidic residues" evidence="2">
    <location>
        <begin position="50"/>
        <end position="59"/>
    </location>
</feature>
<dbReference type="Proteomes" id="UP000219563">
    <property type="component" value="Unassembled WGS sequence"/>
</dbReference>
<evidence type="ECO:0000256" key="2">
    <source>
        <dbReference type="SAM" id="MobiDB-lite"/>
    </source>
</evidence>
<dbReference type="EMBL" id="OBMR01000010">
    <property type="protein sequence ID" value="SOC11741.1"/>
    <property type="molecule type" value="Genomic_DNA"/>
</dbReference>
<organism evidence="5 6">
    <name type="scientific">Pseudobutyrivibrio ruminis DSM 9787</name>
    <dbReference type="NCBI Taxonomy" id="1123011"/>
    <lineage>
        <taxon>Bacteria</taxon>
        <taxon>Bacillati</taxon>
        <taxon>Bacillota</taxon>
        <taxon>Clostridia</taxon>
        <taxon>Lachnospirales</taxon>
        <taxon>Lachnospiraceae</taxon>
        <taxon>Pseudobutyrivibrio</taxon>
    </lineage>
</organism>
<evidence type="ECO:0000256" key="1">
    <source>
        <dbReference type="ARBA" id="ARBA00006068"/>
    </source>
</evidence>
<evidence type="ECO:0000259" key="4">
    <source>
        <dbReference type="Pfam" id="PF03816"/>
    </source>
</evidence>
<dbReference type="Gene3D" id="3.40.630.190">
    <property type="entry name" value="LCP protein"/>
    <property type="match status" value="1"/>
</dbReference>
<protein>
    <submittedName>
        <fullName evidence="5">Transcriptional attenuator, LytR family</fullName>
    </submittedName>
</protein>
<name>A0A285STZ0_9FIRM</name>
<gene>
    <name evidence="5" type="ORF">SAMN02910411_2745</name>
</gene>
<proteinExistence type="inferred from homology"/>
<feature type="compositionally biased region" description="Polar residues" evidence="2">
    <location>
        <begin position="23"/>
        <end position="37"/>
    </location>
</feature>
<dbReference type="AlphaFoldDB" id="A0A285STZ0"/>
<keyword evidence="3" id="KW-0812">Transmembrane</keyword>
<dbReference type="NCBIfam" id="TIGR00350">
    <property type="entry name" value="lytR_cpsA_psr"/>
    <property type="match status" value="1"/>
</dbReference>
<evidence type="ECO:0000256" key="3">
    <source>
        <dbReference type="SAM" id="Phobius"/>
    </source>
</evidence>
<dbReference type="RefSeq" id="WP_097076877.1">
    <property type="nucleotide sequence ID" value="NZ_OBMR01000010.1"/>
</dbReference>
<feature type="domain" description="Cell envelope-related transcriptional attenuator" evidence="4">
    <location>
        <begin position="229"/>
        <end position="405"/>
    </location>
</feature>
<comment type="similarity">
    <text evidence="1">Belongs to the LytR/CpsA/Psr (LCP) family.</text>
</comment>
<feature type="compositionally biased region" description="Low complexity" evidence="2">
    <location>
        <begin position="70"/>
        <end position="109"/>
    </location>
</feature>
<dbReference type="InterPro" id="IPR050922">
    <property type="entry name" value="LytR/CpsA/Psr_CW_biosynth"/>
</dbReference>
<sequence>MSNFEDYDLRRSSGTGRNPRPANRTSAYRTAGGTASRSYGRDADISPDLSLDDEIDLYDYDLQSETMSQRRPSGSRPSGSRPSGSRPSGSRPRSASSSHRTSAAAAHPSASKKRKKPAASHPNRPTRNTAPARGKNVPSGRKGGGKNGRGGKKKARRNIIVVEIVVLLLLLVIFFLWNKFGKVNWDNINMDEIEVNNLDTETEELLSNYTTLALFGVDNRSNGNLDSGNSDTIILVSINNDTKEVKMLSVQRDTYLQITEGTYRKCNYAYNHGGVETAIGMLNTNLDLKISGYVSVDFYALATIVDDLGGLELEVTQKMIDTDNPETHQNALAGYIAEVENVLNYYPNEEEGWKYSDCYFDSPGTYTLNGAQVVGYCRNRYAVDNDYGRAENQRKVIKLLVEKAKKADVATLNKIADDVFPSISTSLSLSQVLSMAASVGDYEIADSTGFPFALKDTTISKTTGSVLVPCTLTSNVVQLHEFLYDQQDYDPTDDMVDVISDHIVNETGFTEDSATVTQTTD</sequence>
<feature type="region of interest" description="Disordered" evidence="2">
    <location>
        <begin position="1"/>
        <end position="154"/>
    </location>
</feature>
<keyword evidence="3" id="KW-1133">Transmembrane helix</keyword>
<dbReference type="Pfam" id="PF03816">
    <property type="entry name" value="LytR_cpsA_psr"/>
    <property type="match status" value="1"/>
</dbReference>
<dbReference type="InterPro" id="IPR004474">
    <property type="entry name" value="LytR_CpsA_psr"/>
</dbReference>
<feature type="transmembrane region" description="Helical" evidence="3">
    <location>
        <begin position="159"/>
        <end position="177"/>
    </location>
</feature>
<evidence type="ECO:0000313" key="6">
    <source>
        <dbReference type="Proteomes" id="UP000219563"/>
    </source>
</evidence>
<dbReference type="PANTHER" id="PTHR33392:SF6">
    <property type="entry name" value="POLYISOPRENYL-TEICHOIC ACID--PEPTIDOGLYCAN TEICHOIC ACID TRANSFERASE TAGU"/>
    <property type="match status" value="1"/>
</dbReference>